<dbReference type="GO" id="GO:0009103">
    <property type="term" value="P:lipopolysaccharide biosynthetic process"/>
    <property type="evidence" value="ECO:0007669"/>
    <property type="project" value="TreeGrafter"/>
</dbReference>
<evidence type="ECO:0000256" key="1">
    <source>
        <dbReference type="SAM" id="Phobius"/>
    </source>
</evidence>
<feature type="transmembrane region" description="Helical" evidence="1">
    <location>
        <begin position="23"/>
        <end position="43"/>
    </location>
</feature>
<gene>
    <name evidence="3" type="ORF">AB5L97_14220</name>
</gene>
<dbReference type="EC" id="2.3.-.-" evidence="3"/>
<dbReference type="PANTHER" id="PTHR23028">
    <property type="entry name" value="ACETYLTRANSFERASE"/>
    <property type="match status" value="1"/>
</dbReference>
<sequence length="359" mass="37903">MTAATTLTTAAPARPRAGRLGHVPALDGIRALAITLVVVYHAVMPLHFGGAGGVDIFFVLSGFLITTLLLEEHDSNGRISLRRFYVRRAVRLYPPLLIMLVVVFVPISVLMGLGNALWGTVMALFYLMPVGAETGADSISAYAHTWTLGLEEWFYFVWPVALILLVKGARTVHGRRMRRALAAALIATFALAATALTIEAVTGHMSVILRACALLAGCAPALVLRRSDARAQAWHGVAGLGLIAFSVVHSSLVPLTTVDTLAAAAGALLLIVAMTRGGEGGANGVIRRVLSLPPLTYVGRISYEIYLWHYPVLCLFGVLAGTQFLGVGGISAAASLLLAAIAFAVTKPLVKGLRAKLPV</sequence>
<feature type="transmembrane region" description="Helical" evidence="1">
    <location>
        <begin position="207"/>
        <end position="224"/>
    </location>
</feature>
<dbReference type="GO" id="GO:0016020">
    <property type="term" value="C:membrane"/>
    <property type="evidence" value="ECO:0007669"/>
    <property type="project" value="TreeGrafter"/>
</dbReference>
<keyword evidence="1" id="KW-0472">Membrane</keyword>
<dbReference type="GO" id="GO:0016747">
    <property type="term" value="F:acyltransferase activity, transferring groups other than amino-acyl groups"/>
    <property type="evidence" value="ECO:0007669"/>
    <property type="project" value="InterPro"/>
</dbReference>
<dbReference type="RefSeq" id="WP_369045128.1">
    <property type="nucleotide sequence ID" value="NZ_CP163302.1"/>
</dbReference>
<accession>A0AB39L0A9</accession>
<feature type="transmembrane region" description="Helical" evidence="1">
    <location>
        <begin position="305"/>
        <end position="324"/>
    </location>
</feature>
<dbReference type="InterPro" id="IPR050879">
    <property type="entry name" value="Acyltransferase_3"/>
</dbReference>
<dbReference type="Pfam" id="PF01757">
    <property type="entry name" value="Acyl_transf_3"/>
    <property type="match status" value="1"/>
</dbReference>
<evidence type="ECO:0000259" key="2">
    <source>
        <dbReference type="Pfam" id="PF01757"/>
    </source>
</evidence>
<evidence type="ECO:0000313" key="3">
    <source>
        <dbReference type="EMBL" id="XDP44422.1"/>
    </source>
</evidence>
<feature type="transmembrane region" description="Helical" evidence="1">
    <location>
        <begin position="49"/>
        <end position="71"/>
    </location>
</feature>
<keyword evidence="1" id="KW-0812">Transmembrane</keyword>
<keyword evidence="1" id="KW-1133">Transmembrane helix</keyword>
<feature type="transmembrane region" description="Helical" evidence="1">
    <location>
        <begin position="153"/>
        <end position="169"/>
    </location>
</feature>
<name>A0AB39L0A9_9MICC</name>
<proteinExistence type="predicted"/>
<dbReference type="InterPro" id="IPR002656">
    <property type="entry name" value="Acyl_transf_3_dom"/>
</dbReference>
<dbReference type="PANTHER" id="PTHR23028:SF53">
    <property type="entry name" value="ACYL_TRANSF_3 DOMAIN-CONTAINING PROTEIN"/>
    <property type="match status" value="1"/>
</dbReference>
<keyword evidence="3" id="KW-0012">Acyltransferase</keyword>
<feature type="transmembrane region" description="Helical" evidence="1">
    <location>
        <begin position="92"/>
        <end position="118"/>
    </location>
</feature>
<feature type="transmembrane region" description="Helical" evidence="1">
    <location>
        <begin position="236"/>
        <end position="255"/>
    </location>
</feature>
<dbReference type="AlphaFoldDB" id="A0AB39L0A9"/>
<dbReference type="EMBL" id="CP163302">
    <property type="protein sequence ID" value="XDP44422.1"/>
    <property type="molecule type" value="Genomic_DNA"/>
</dbReference>
<organism evidence="3">
    <name type="scientific">Sinomonas puerhi</name>
    <dbReference type="NCBI Taxonomy" id="3238584"/>
    <lineage>
        <taxon>Bacteria</taxon>
        <taxon>Bacillati</taxon>
        <taxon>Actinomycetota</taxon>
        <taxon>Actinomycetes</taxon>
        <taxon>Micrococcales</taxon>
        <taxon>Micrococcaceae</taxon>
        <taxon>Sinomonas</taxon>
    </lineage>
</organism>
<feature type="transmembrane region" description="Helical" evidence="1">
    <location>
        <begin position="181"/>
        <end position="201"/>
    </location>
</feature>
<feature type="transmembrane region" description="Helical" evidence="1">
    <location>
        <begin position="330"/>
        <end position="350"/>
    </location>
</feature>
<reference evidence="3" key="1">
    <citation type="submission" date="2024-07" db="EMBL/GenBank/DDBJ databases">
        <authorList>
            <person name="fu j."/>
        </authorList>
    </citation>
    <scope>NUCLEOTIDE SEQUENCE</scope>
    <source>
        <strain evidence="3">P10A9</strain>
    </source>
</reference>
<feature type="domain" description="Acyltransferase 3" evidence="2">
    <location>
        <begin position="24"/>
        <end position="345"/>
    </location>
</feature>
<protein>
    <submittedName>
        <fullName evidence="3">Acyltransferase family protein</fullName>
        <ecNumber evidence="3">2.3.-.-</ecNumber>
    </submittedName>
</protein>
<keyword evidence="3" id="KW-0808">Transferase</keyword>
<dbReference type="KEGG" id="spue:AB5L97_14220"/>